<evidence type="ECO:0000259" key="8">
    <source>
        <dbReference type="Pfam" id="PF02706"/>
    </source>
</evidence>
<sequence>MNEIRPSQPATPNPPRFDDEIDLIDLAVALWRRKWVVIIVAVVITAMAATFAFGRGDASKATSFASIYSLPKVSVDGGDEKPVVAPSAVMELSQRVFVPQALKQDREADTGKDFQKLEVALQQPEDTSLIVIETEATETQSERITDLHKAIMGRIEKLAESEVDDLRAKLDQRIEMLETRLADAESLADSLSKTDGDLSEISLEIAEVKRELLQAELKKSSLSTGRLVELGQQRELDGGTSSTLIVALGAILGLFAGLFAALMVGFVAAARERLHETESTED</sequence>
<evidence type="ECO:0000256" key="2">
    <source>
        <dbReference type="ARBA" id="ARBA00022475"/>
    </source>
</evidence>
<evidence type="ECO:0000256" key="5">
    <source>
        <dbReference type="ARBA" id="ARBA00023136"/>
    </source>
</evidence>
<proteinExistence type="predicted"/>
<evidence type="ECO:0000256" key="6">
    <source>
        <dbReference type="SAM" id="Coils"/>
    </source>
</evidence>
<feature type="coiled-coil region" evidence="6">
    <location>
        <begin position="167"/>
        <end position="218"/>
    </location>
</feature>
<organism evidence="9 10">
    <name type="scientific">Guyparkeria halophila</name>
    <dbReference type="NCBI Taxonomy" id="47960"/>
    <lineage>
        <taxon>Bacteria</taxon>
        <taxon>Pseudomonadati</taxon>
        <taxon>Pseudomonadota</taxon>
        <taxon>Gammaproteobacteria</taxon>
        <taxon>Chromatiales</taxon>
        <taxon>Thioalkalibacteraceae</taxon>
        <taxon>Guyparkeria</taxon>
    </lineage>
</organism>
<evidence type="ECO:0000256" key="3">
    <source>
        <dbReference type="ARBA" id="ARBA00022692"/>
    </source>
</evidence>
<evidence type="ECO:0000313" key="9">
    <source>
        <dbReference type="EMBL" id="WQH17367.1"/>
    </source>
</evidence>
<comment type="subcellular location">
    <subcellularLocation>
        <location evidence="1">Cell membrane</location>
        <topology evidence="1">Multi-pass membrane protein</topology>
    </subcellularLocation>
</comment>
<evidence type="ECO:0000313" key="10">
    <source>
        <dbReference type="Proteomes" id="UP001327459"/>
    </source>
</evidence>
<reference evidence="9 10" key="1">
    <citation type="submission" date="2023-11" db="EMBL/GenBank/DDBJ databases">
        <title>MicrobeMod: A computational toolkit for identifying prokaryotic methylation and restriction-modification with nanopore sequencing.</title>
        <authorList>
            <person name="Crits-Christoph A."/>
            <person name="Kang S.C."/>
            <person name="Lee H."/>
            <person name="Ostrov N."/>
        </authorList>
    </citation>
    <scope>NUCLEOTIDE SEQUENCE [LARGE SCALE GENOMIC DNA]</scope>
    <source>
        <strain evidence="9 10">ATCC 49870</strain>
    </source>
</reference>
<feature type="domain" description="Polysaccharide chain length determinant N-terminal" evidence="8">
    <location>
        <begin position="19"/>
        <end position="53"/>
    </location>
</feature>
<protein>
    <submittedName>
        <fullName evidence="9">Wzz/FepE/Etk N-terminal domain-containing protein</fullName>
    </submittedName>
</protein>
<keyword evidence="10" id="KW-1185">Reference proteome</keyword>
<dbReference type="Proteomes" id="UP001327459">
    <property type="component" value="Chromosome"/>
</dbReference>
<keyword evidence="4 7" id="KW-1133">Transmembrane helix</keyword>
<gene>
    <name evidence="9" type="ORF">SR882_05535</name>
</gene>
<keyword evidence="6" id="KW-0175">Coiled coil</keyword>
<dbReference type="EMBL" id="CP140153">
    <property type="protein sequence ID" value="WQH17367.1"/>
    <property type="molecule type" value="Genomic_DNA"/>
</dbReference>
<evidence type="ECO:0000256" key="7">
    <source>
        <dbReference type="SAM" id="Phobius"/>
    </source>
</evidence>
<feature type="transmembrane region" description="Helical" evidence="7">
    <location>
        <begin position="35"/>
        <end position="54"/>
    </location>
</feature>
<evidence type="ECO:0000256" key="4">
    <source>
        <dbReference type="ARBA" id="ARBA00022989"/>
    </source>
</evidence>
<name>A0ABZ0YYU0_9GAMM</name>
<feature type="transmembrane region" description="Helical" evidence="7">
    <location>
        <begin position="244"/>
        <end position="269"/>
    </location>
</feature>
<evidence type="ECO:0000256" key="1">
    <source>
        <dbReference type="ARBA" id="ARBA00004651"/>
    </source>
</evidence>
<dbReference type="InterPro" id="IPR003856">
    <property type="entry name" value="LPS_length_determ_N"/>
</dbReference>
<dbReference type="RefSeq" id="WP_322522336.1">
    <property type="nucleotide sequence ID" value="NZ_CP140153.1"/>
</dbReference>
<keyword evidence="2" id="KW-1003">Cell membrane</keyword>
<keyword evidence="3 7" id="KW-0812">Transmembrane</keyword>
<keyword evidence="5 7" id="KW-0472">Membrane</keyword>
<dbReference type="Pfam" id="PF02706">
    <property type="entry name" value="Wzz"/>
    <property type="match status" value="1"/>
</dbReference>
<accession>A0ABZ0YYU0</accession>